<comment type="caution">
    <text evidence="3">The sequence shown here is derived from an EMBL/GenBank/DDBJ whole genome shotgun (WGS) entry which is preliminary data.</text>
</comment>
<dbReference type="InterPro" id="IPR024485">
    <property type="entry name" value="DUF2680"/>
</dbReference>
<dbReference type="AlphaFoldDB" id="A0A428MVJ5"/>
<evidence type="ECO:0000313" key="3">
    <source>
        <dbReference type="EMBL" id="RSL30183.1"/>
    </source>
</evidence>
<accession>A0A428MVJ5</accession>
<dbReference type="OrthoDB" id="2883543at2"/>
<dbReference type="Pfam" id="PF10925">
    <property type="entry name" value="DUF2680"/>
    <property type="match status" value="1"/>
</dbReference>
<organism evidence="3 4">
    <name type="scientific">Salibacterium salarium</name>
    <dbReference type="NCBI Taxonomy" id="284579"/>
    <lineage>
        <taxon>Bacteria</taxon>
        <taxon>Bacillati</taxon>
        <taxon>Bacillota</taxon>
        <taxon>Bacilli</taxon>
        <taxon>Bacillales</taxon>
        <taxon>Bacillaceae</taxon>
    </lineage>
</organism>
<keyword evidence="2" id="KW-0732">Signal</keyword>
<feature type="region of interest" description="Disordered" evidence="1">
    <location>
        <begin position="93"/>
        <end position="113"/>
    </location>
</feature>
<reference evidence="3 4" key="1">
    <citation type="submission" date="2018-10" db="EMBL/GenBank/DDBJ databases">
        <title>Draft genome sequence of Bacillus salarius IM0101, isolated from a hypersaline soil in Inner Mongolia, China.</title>
        <authorList>
            <person name="Yamprayoonswat W."/>
            <person name="Boonvisut S."/>
            <person name="Jumpathong W."/>
            <person name="Sittihan S."/>
            <person name="Ruangsuj P."/>
            <person name="Wanthongcharoen S."/>
            <person name="Thongpramul N."/>
            <person name="Pimmason S."/>
            <person name="Yu B."/>
            <person name="Yasawong M."/>
        </authorList>
    </citation>
    <scope>NUCLEOTIDE SEQUENCE [LARGE SCALE GENOMIC DNA]</scope>
    <source>
        <strain evidence="3 4">IM0101</strain>
    </source>
</reference>
<proteinExistence type="predicted"/>
<evidence type="ECO:0000256" key="2">
    <source>
        <dbReference type="SAM" id="SignalP"/>
    </source>
</evidence>
<dbReference type="EMBL" id="RBVX01000041">
    <property type="protein sequence ID" value="RSL30183.1"/>
    <property type="molecule type" value="Genomic_DNA"/>
</dbReference>
<sequence length="113" mass="12875">MFKSTCSAWMIVIIAAVVLIAAPQQTLAGDFHEDMGEVELSKKQQKEMSELHSSILEQKKTVIEKYVEFGVIPTEKSEKIKSHLEERYADLEDNGFVPLPHHHHKKSEEKEAS</sequence>
<protein>
    <submittedName>
        <fullName evidence="3">DUF2680 domain-containing protein</fullName>
    </submittedName>
</protein>
<gene>
    <name evidence="3" type="ORF">D7Z54_27200</name>
</gene>
<keyword evidence="4" id="KW-1185">Reference proteome</keyword>
<evidence type="ECO:0000256" key="1">
    <source>
        <dbReference type="SAM" id="MobiDB-lite"/>
    </source>
</evidence>
<feature type="chain" id="PRO_5019342136" evidence="2">
    <location>
        <begin position="29"/>
        <end position="113"/>
    </location>
</feature>
<name>A0A428MVJ5_9BACI</name>
<evidence type="ECO:0000313" key="4">
    <source>
        <dbReference type="Proteomes" id="UP000275076"/>
    </source>
</evidence>
<dbReference type="RefSeq" id="WP_125561059.1">
    <property type="nucleotide sequence ID" value="NZ_RBVX01000041.1"/>
</dbReference>
<feature type="signal peptide" evidence="2">
    <location>
        <begin position="1"/>
        <end position="28"/>
    </location>
</feature>
<dbReference type="Proteomes" id="UP000275076">
    <property type="component" value="Unassembled WGS sequence"/>
</dbReference>